<keyword evidence="5" id="KW-0808">Transferase</keyword>
<feature type="domain" description="UmuC" evidence="6">
    <location>
        <begin position="8"/>
        <end position="236"/>
    </location>
</feature>
<dbReference type="InterPro" id="IPR001126">
    <property type="entry name" value="UmuC"/>
</dbReference>
<dbReference type="PROSITE" id="PS50173">
    <property type="entry name" value="UMUC"/>
    <property type="match status" value="1"/>
</dbReference>
<evidence type="ECO:0000313" key="8">
    <source>
        <dbReference type="Proteomes" id="UP000280696"/>
    </source>
</evidence>
<comment type="similarity">
    <text evidence="1">Belongs to the DNA polymerase type-Y family.</text>
</comment>
<dbReference type="InterPro" id="IPR043128">
    <property type="entry name" value="Rev_trsase/Diguanyl_cyclase"/>
</dbReference>
<keyword evidence="5" id="KW-0239">DNA-directed DNA polymerase</keyword>
<protein>
    <submittedName>
        <fullName evidence="7">DNA methylase</fullName>
    </submittedName>
</protein>
<accession>A0A3A9AES4</accession>
<dbReference type="GO" id="GO:0003684">
    <property type="term" value="F:damaged DNA binding"/>
    <property type="evidence" value="ECO:0007669"/>
    <property type="project" value="InterPro"/>
</dbReference>
<keyword evidence="8" id="KW-1185">Reference proteome</keyword>
<dbReference type="InterPro" id="IPR043502">
    <property type="entry name" value="DNA/RNA_pol_sf"/>
</dbReference>
<dbReference type="RefSeq" id="WP_120471319.1">
    <property type="nucleotide sequence ID" value="NZ_RAYQ01000018.1"/>
</dbReference>
<dbReference type="Pfam" id="PF11799">
    <property type="entry name" value="IMS_C"/>
    <property type="match status" value="1"/>
</dbReference>
<evidence type="ECO:0000256" key="4">
    <source>
        <dbReference type="ARBA" id="ARBA00022763"/>
    </source>
</evidence>
<organism evidence="7 8">
    <name type="scientific">Parablautia intestinalis</name>
    <dbReference type="NCBI Taxonomy" id="2320100"/>
    <lineage>
        <taxon>Bacteria</taxon>
        <taxon>Bacillati</taxon>
        <taxon>Bacillota</taxon>
        <taxon>Clostridia</taxon>
        <taxon>Lachnospirales</taxon>
        <taxon>Lachnospiraceae</taxon>
        <taxon>Parablautia</taxon>
    </lineage>
</organism>
<reference evidence="7 8" key="1">
    <citation type="submission" date="2018-09" db="EMBL/GenBank/DDBJ databases">
        <title>Murine metabolic-syndrome-specific gut microbial biobank.</title>
        <authorList>
            <person name="Liu C."/>
        </authorList>
    </citation>
    <scope>NUCLEOTIDE SEQUENCE [LARGE SCALE GENOMIC DNA]</scope>
    <source>
        <strain evidence="7 8">0.1xD8-82</strain>
    </source>
</reference>
<evidence type="ECO:0000259" key="6">
    <source>
        <dbReference type="PROSITE" id="PS50173"/>
    </source>
</evidence>
<dbReference type="Proteomes" id="UP000280696">
    <property type="component" value="Unassembled WGS sequence"/>
</dbReference>
<sequence length="509" mass="58032">MAEENRIYIAIDLKSFYASVECAERGLDPLTTNLVVADVSRTEKTICLAVSPSLRAYGISGRARLFEVVQKVKEVNAQRRLKAPGYSLNGTSYDDGELKSCPALSVSYVAAPPRMALYMEYSTKIYNIYLQYIAPEDMHVYSIDEVFMDVTSYLYTYRSSPKELAKKMIQEILQKTGITATAGIGTNLYLCKAAMDIMAKKVAPDEDGVRIAELDETDYRRFLWAHRPLTDFWRLGRGYARKLEENGLFTMGDIARCSLGKDTDYYNEELLYRLFGINAELLIDHAWGWEPCTIADVKGYKPDKSSMGSGQVLSHPYSFEKARLIVREMTDLLVLDLVEKGLTTDQIVLTIGYDRENLSDPEIRKRYKGPVTTDHYGRKVPKHAHGTINLGRQSSSTRLILESVTRLYEQIVDKDLLVRRVYVTANHVTQESQVQEKETFEQLNLFTDYDALKRQKEEEEAEFNREKKIQKAMLDIKKKFGKNAVLKGMNLEEGAMTVERNRQIGGHKA</sequence>
<dbReference type="GO" id="GO:0005829">
    <property type="term" value="C:cytosol"/>
    <property type="evidence" value="ECO:0007669"/>
    <property type="project" value="TreeGrafter"/>
</dbReference>
<dbReference type="Gene3D" id="1.10.150.20">
    <property type="entry name" value="5' to 3' exonuclease, C-terminal subdomain"/>
    <property type="match status" value="1"/>
</dbReference>
<dbReference type="GO" id="GO:0006281">
    <property type="term" value="P:DNA repair"/>
    <property type="evidence" value="ECO:0007669"/>
    <property type="project" value="InterPro"/>
</dbReference>
<name>A0A3A9AES4_9FIRM</name>
<dbReference type="GO" id="GO:0042276">
    <property type="term" value="P:error-prone translesion synthesis"/>
    <property type="evidence" value="ECO:0007669"/>
    <property type="project" value="TreeGrafter"/>
</dbReference>
<dbReference type="SUPFAM" id="SSF56672">
    <property type="entry name" value="DNA/RNA polymerases"/>
    <property type="match status" value="1"/>
</dbReference>
<dbReference type="AlphaFoldDB" id="A0A3A9AES4"/>
<evidence type="ECO:0000256" key="3">
    <source>
        <dbReference type="ARBA" id="ARBA00022695"/>
    </source>
</evidence>
<keyword evidence="4" id="KW-0227">DNA damage</keyword>
<dbReference type="PANTHER" id="PTHR11076:SF35">
    <property type="entry name" value="DNA REPAIR PROTEIN HOMOLOG YOBH"/>
    <property type="match status" value="1"/>
</dbReference>
<dbReference type="InterPro" id="IPR050116">
    <property type="entry name" value="DNA_polymerase-Y"/>
</dbReference>
<keyword evidence="3" id="KW-0548">Nucleotidyltransferase</keyword>
<gene>
    <name evidence="7" type="ORF">D7V94_15915</name>
</gene>
<proteinExistence type="inferred from homology"/>
<dbReference type="GO" id="GO:0032259">
    <property type="term" value="P:methylation"/>
    <property type="evidence" value="ECO:0007669"/>
    <property type="project" value="UniProtKB-KW"/>
</dbReference>
<keyword evidence="7" id="KW-0489">Methyltransferase</keyword>
<keyword evidence="2" id="KW-0515">Mutator protein</keyword>
<dbReference type="GO" id="GO:0003887">
    <property type="term" value="F:DNA-directed DNA polymerase activity"/>
    <property type="evidence" value="ECO:0007669"/>
    <property type="project" value="UniProtKB-KW"/>
</dbReference>
<evidence type="ECO:0000256" key="5">
    <source>
        <dbReference type="ARBA" id="ARBA00022932"/>
    </source>
</evidence>
<comment type="caution">
    <text evidence="7">The sequence shown here is derived from an EMBL/GenBank/DDBJ whole genome shotgun (WGS) entry which is preliminary data.</text>
</comment>
<evidence type="ECO:0000256" key="1">
    <source>
        <dbReference type="ARBA" id="ARBA00010945"/>
    </source>
</evidence>
<evidence type="ECO:0000256" key="2">
    <source>
        <dbReference type="ARBA" id="ARBA00022457"/>
    </source>
</evidence>
<dbReference type="Gene3D" id="3.30.70.270">
    <property type="match status" value="1"/>
</dbReference>
<evidence type="ECO:0000313" key="7">
    <source>
        <dbReference type="EMBL" id="RKI89887.1"/>
    </source>
</evidence>
<dbReference type="Gene3D" id="3.40.1170.60">
    <property type="match status" value="1"/>
</dbReference>
<dbReference type="EMBL" id="RAYQ01000018">
    <property type="protein sequence ID" value="RKI89887.1"/>
    <property type="molecule type" value="Genomic_DNA"/>
</dbReference>
<dbReference type="OrthoDB" id="9808813at2"/>
<dbReference type="PANTHER" id="PTHR11076">
    <property type="entry name" value="DNA REPAIR POLYMERASE UMUC / TRANSFERASE FAMILY MEMBER"/>
    <property type="match status" value="1"/>
</dbReference>
<dbReference type="GO" id="GO:0009432">
    <property type="term" value="P:SOS response"/>
    <property type="evidence" value="ECO:0007669"/>
    <property type="project" value="TreeGrafter"/>
</dbReference>
<dbReference type="Pfam" id="PF00817">
    <property type="entry name" value="IMS"/>
    <property type="match status" value="1"/>
</dbReference>
<dbReference type="InterPro" id="IPR017961">
    <property type="entry name" value="DNA_pol_Y-fam_little_finger"/>
</dbReference>
<dbReference type="GO" id="GO:0008168">
    <property type="term" value="F:methyltransferase activity"/>
    <property type="evidence" value="ECO:0007669"/>
    <property type="project" value="UniProtKB-KW"/>
</dbReference>